<sequence length="221" mass="23993">MLLSLSIAKVNKGSPFLNDTCRRAWIKDSFFELGWRSQKPSALRPAHLGLIFTECPGPESDGSWLNFILTTVEDECFLDGSGLLDALDLRRGSNNLLRGLDLLLLLLDDLSLLGLSVETEALAPSDSDLATPSVEPDLRRGEFSLDPAFFIILLIAKLNLRIGDGFLDFGIDSELFLTSNSSKDLAALATLSPAIGFFSSVFLLLDGLLNLLAGNGNRYNA</sequence>
<proteinExistence type="predicted"/>
<dbReference type="EMBL" id="GISG01251187">
    <property type="protein sequence ID" value="MBA4671524.1"/>
    <property type="molecule type" value="Transcribed_RNA"/>
</dbReference>
<reference evidence="1" key="1">
    <citation type="journal article" date="2013" name="J. Plant Res.">
        <title>Effect of fungi and light on seed germination of three Opuntia species from semiarid lands of central Mexico.</title>
        <authorList>
            <person name="Delgado-Sanchez P."/>
            <person name="Jimenez-Bremont J.F."/>
            <person name="Guerrero-Gonzalez Mde L."/>
            <person name="Flores J."/>
        </authorList>
    </citation>
    <scope>NUCLEOTIDE SEQUENCE</scope>
    <source>
        <tissue evidence="1">Cladode</tissue>
    </source>
</reference>
<reference evidence="1" key="2">
    <citation type="submission" date="2020-07" db="EMBL/GenBank/DDBJ databases">
        <authorList>
            <person name="Vera ALvarez R."/>
            <person name="Arias-Moreno D.M."/>
            <person name="Jimenez-Jacinto V."/>
            <person name="Jimenez-Bremont J.F."/>
            <person name="Swaminathan K."/>
            <person name="Moose S.P."/>
            <person name="Guerrero-Gonzalez M.L."/>
            <person name="Marino-Ramirez L."/>
            <person name="Landsman D."/>
            <person name="Rodriguez-Kessler M."/>
            <person name="Delgado-Sanchez P."/>
        </authorList>
    </citation>
    <scope>NUCLEOTIDE SEQUENCE</scope>
    <source>
        <tissue evidence="1">Cladode</tissue>
    </source>
</reference>
<organism evidence="1">
    <name type="scientific">Opuntia streptacantha</name>
    <name type="common">Prickly pear cactus</name>
    <name type="synonym">Opuntia cardona</name>
    <dbReference type="NCBI Taxonomy" id="393608"/>
    <lineage>
        <taxon>Eukaryota</taxon>
        <taxon>Viridiplantae</taxon>
        <taxon>Streptophyta</taxon>
        <taxon>Embryophyta</taxon>
        <taxon>Tracheophyta</taxon>
        <taxon>Spermatophyta</taxon>
        <taxon>Magnoliopsida</taxon>
        <taxon>eudicotyledons</taxon>
        <taxon>Gunneridae</taxon>
        <taxon>Pentapetalae</taxon>
        <taxon>Caryophyllales</taxon>
        <taxon>Cactineae</taxon>
        <taxon>Cactaceae</taxon>
        <taxon>Opuntioideae</taxon>
        <taxon>Opuntia</taxon>
    </lineage>
</organism>
<protein>
    <submittedName>
        <fullName evidence="1">Uncharacterized protein</fullName>
    </submittedName>
</protein>
<dbReference type="AlphaFoldDB" id="A0A7C9F367"/>
<evidence type="ECO:0000313" key="1">
    <source>
        <dbReference type="EMBL" id="MBA4671524.1"/>
    </source>
</evidence>
<name>A0A7C9F367_OPUST</name>
<accession>A0A7C9F367</accession>